<evidence type="ECO:0000259" key="7">
    <source>
        <dbReference type="Pfam" id="PF19358"/>
    </source>
</evidence>
<feature type="transmembrane region" description="Helical" evidence="5">
    <location>
        <begin position="43"/>
        <end position="62"/>
    </location>
</feature>
<dbReference type="OrthoDB" id="9772644at2"/>
<dbReference type="Pfam" id="PF04932">
    <property type="entry name" value="Wzy_C"/>
    <property type="match status" value="1"/>
</dbReference>
<dbReference type="NCBIfam" id="TIGR03097">
    <property type="entry name" value="PEP_O_lig_1"/>
    <property type="match status" value="1"/>
</dbReference>
<dbReference type="EMBL" id="PJCH01000011">
    <property type="protein sequence ID" value="PQA86794.1"/>
    <property type="molecule type" value="Genomic_DNA"/>
</dbReference>
<feature type="transmembrane region" description="Helical" evidence="5">
    <location>
        <begin position="393"/>
        <end position="410"/>
    </location>
</feature>
<feature type="transmembrane region" description="Helical" evidence="5">
    <location>
        <begin position="74"/>
        <end position="93"/>
    </location>
</feature>
<dbReference type="RefSeq" id="WP_104830911.1">
    <property type="nucleotide sequence ID" value="NZ_PJCH01000011.1"/>
</dbReference>
<protein>
    <submittedName>
        <fullName evidence="8">Putative O-glycosylation ligase, exosortase A system-associated</fullName>
    </submittedName>
</protein>
<accession>A0A2S7K2R2</accession>
<keyword evidence="4 5" id="KW-0472">Membrane</keyword>
<feature type="transmembrane region" description="Helical" evidence="5">
    <location>
        <begin position="235"/>
        <end position="252"/>
    </location>
</feature>
<dbReference type="GO" id="GO:0016874">
    <property type="term" value="F:ligase activity"/>
    <property type="evidence" value="ECO:0007669"/>
    <property type="project" value="UniProtKB-KW"/>
</dbReference>
<comment type="caution">
    <text evidence="8">The sequence shown here is derived from an EMBL/GenBank/DDBJ whole genome shotgun (WGS) entry which is preliminary data.</text>
</comment>
<feature type="transmembrane region" description="Helical" evidence="5">
    <location>
        <begin position="368"/>
        <end position="386"/>
    </location>
</feature>
<dbReference type="InterPro" id="IPR045979">
    <property type="entry name" value="DUF5935"/>
</dbReference>
<dbReference type="PANTHER" id="PTHR37422:SF13">
    <property type="entry name" value="LIPOPOLYSACCHARIDE BIOSYNTHESIS PROTEIN PA4999-RELATED"/>
    <property type="match status" value="1"/>
</dbReference>
<comment type="subcellular location">
    <subcellularLocation>
        <location evidence="1">Membrane</location>
        <topology evidence="1">Multi-pass membrane protein</topology>
    </subcellularLocation>
</comment>
<feature type="transmembrane region" description="Helical" evidence="5">
    <location>
        <begin position="322"/>
        <end position="348"/>
    </location>
</feature>
<dbReference type="Proteomes" id="UP000239504">
    <property type="component" value="Unassembled WGS sequence"/>
</dbReference>
<evidence type="ECO:0000313" key="9">
    <source>
        <dbReference type="Proteomes" id="UP000239504"/>
    </source>
</evidence>
<feature type="transmembrane region" description="Helical" evidence="5">
    <location>
        <begin position="169"/>
        <end position="186"/>
    </location>
</feature>
<feature type="transmembrane region" description="Helical" evidence="5">
    <location>
        <begin position="127"/>
        <end position="149"/>
    </location>
</feature>
<dbReference type="PANTHER" id="PTHR37422">
    <property type="entry name" value="TEICHURONIC ACID BIOSYNTHESIS PROTEIN TUAE"/>
    <property type="match status" value="1"/>
</dbReference>
<feature type="domain" description="DUF5935" evidence="7">
    <location>
        <begin position="1"/>
        <end position="185"/>
    </location>
</feature>
<gene>
    <name evidence="8" type="ORF">CW354_15025</name>
</gene>
<dbReference type="GO" id="GO:0016020">
    <property type="term" value="C:membrane"/>
    <property type="evidence" value="ECO:0007669"/>
    <property type="project" value="UniProtKB-SubCell"/>
</dbReference>
<evidence type="ECO:0000256" key="4">
    <source>
        <dbReference type="ARBA" id="ARBA00023136"/>
    </source>
</evidence>
<evidence type="ECO:0000259" key="6">
    <source>
        <dbReference type="Pfam" id="PF04932"/>
    </source>
</evidence>
<organism evidence="8 9">
    <name type="scientific">Hyphococcus luteus</name>
    <dbReference type="NCBI Taxonomy" id="2058213"/>
    <lineage>
        <taxon>Bacteria</taxon>
        <taxon>Pseudomonadati</taxon>
        <taxon>Pseudomonadota</taxon>
        <taxon>Alphaproteobacteria</taxon>
        <taxon>Parvularculales</taxon>
        <taxon>Parvularculaceae</taxon>
        <taxon>Hyphococcus</taxon>
    </lineage>
</organism>
<proteinExistence type="predicted"/>
<feature type="domain" description="O-antigen ligase-related" evidence="6">
    <location>
        <begin position="200"/>
        <end position="339"/>
    </location>
</feature>
<evidence type="ECO:0000256" key="1">
    <source>
        <dbReference type="ARBA" id="ARBA00004141"/>
    </source>
</evidence>
<name>A0A2S7K2R2_9PROT</name>
<evidence type="ECO:0000256" key="3">
    <source>
        <dbReference type="ARBA" id="ARBA00022989"/>
    </source>
</evidence>
<evidence type="ECO:0000313" key="8">
    <source>
        <dbReference type="EMBL" id="PQA86794.1"/>
    </source>
</evidence>
<keyword evidence="3 5" id="KW-1133">Transmembrane helix</keyword>
<dbReference type="InterPro" id="IPR017528">
    <property type="entry name" value="CHP03097O-antigen_lig-rel"/>
</dbReference>
<keyword evidence="8" id="KW-0436">Ligase</keyword>
<dbReference type="InterPro" id="IPR051533">
    <property type="entry name" value="WaaL-like"/>
</dbReference>
<sequence length="441" mass="48410">MRDIILLSFTAICLIAALRHPFAGLLTWAWFTLLTPHQAAYGVYGIPLNVVIAGVTMAAYVLSGEIAKFRFDPITSLIVLFAGWLTVAQAFSLDPENSALYYDRFIKTLLFIVLCAQMAAGKLRFNALVWTVVACIGFLAAKGALFTFATLGQYHVQGLPNTVLEDNNHFGIAVASILPLILYLRAEAAKPVVRQGLLVLFGLSIVAIIGTQSRGAFLALIAFSGYFWIRAKHKFAILGGLALIMIPTIAFMPSKWTERMSTISEATEDASFMGRVDAWVINTKLAAENPLTGAGLRNSYQKEIAQKVDIERAETAKAAHSIYFEVLGGAGFVGLALYLTLFATAFFSAWRIYLSRANDRLAPWKWRFAYYAQMSILVFAVGGASVSLEMWDGYLIVIALVAALTKMAVAEEKPEGHALAAARLHNWRGRKRLKEILEKPA</sequence>
<evidence type="ECO:0000256" key="2">
    <source>
        <dbReference type="ARBA" id="ARBA00022692"/>
    </source>
</evidence>
<dbReference type="Pfam" id="PF19358">
    <property type="entry name" value="DUF5935"/>
    <property type="match status" value="1"/>
</dbReference>
<dbReference type="AlphaFoldDB" id="A0A2S7K2R2"/>
<keyword evidence="9" id="KW-1185">Reference proteome</keyword>
<evidence type="ECO:0000256" key="5">
    <source>
        <dbReference type="SAM" id="Phobius"/>
    </source>
</evidence>
<reference evidence="8 9" key="1">
    <citation type="submission" date="2017-12" db="EMBL/GenBank/DDBJ databases">
        <authorList>
            <person name="Hurst M.R.H."/>
        </authorList>
    </citation>
    <scope>NUCLEOTIDE SEQUENCE [LARGE SCALE GENOMIC DNA]</scope>
    <source>
        <strain evidence="8 9">SY-3-19</strain>
    </source>
</reference>
<feature type="transmembrane region" description="Helical" evidence="5">
    <location>
        <begin position="198"/>
        <end position="229"/>
    </location>
</feature>
<keyword evidence="2 5" id="KW-0812">Transmembrane</keyword>
<dbReference type="InterPro" id="IPR007016">
    <property type="entry name" value="O-antigen_ligase-rel_domated"/>
</dbReference>